<accession>A0A511ADE3</accession>
<dbReference type="EMBL" id="BJUW01000004">
    <property type="protein sequence ID" value="GEK86185.1"/>
    <property type="molecule type" value="Genomic_DNA"/>
</dbReference>
<dbReference type="InterPro" id="IPR027417">
    <property type="entry name" value="P-loop_NTPase"/>
</dbReference>
<proteinExistence type="predicted"/>
<dbReference type="NCBIfam" id="NF005115">
    <property type="entry name" value="PRK06547.1"/>
    <property type="match status" value="1"/>
</dbReference>
<organism evidence="1 2">
    <name type="scientific">Microbacterium aerolatum</name>
    <dbReference type="NCBI Taxonomy" id="153731"/>
    <lineage>
        <taxon>Bacteria</taxon>
        <taxon>Bacillati</taxon>
        <taxon>Actinomycetota</taxon>
        <taxon>Actinomycetes</taxon>
        <taxon>Micrococcales</taxon>
        <taxon>Microbacteriaceae</taxon>
        <taxon>Microbacterium</taxon>
    </lineage>
</organism>
<protein>
    <submittedName>
        <fullName evidence="1">Adenylate kinase</fullName>
    </submittedName>
</protein>
<evidence type="ECO:0000313" key="2">
    <source>
        <dbReference type="Proteomes" id="UP000321225"/>
    </source>
</evidence>
<evidence type="ECO:0000313" key="1">
    <source>
        <dbReference type="EMBL" id="GEK86185.1"/>
    </source>
</evidence>
<keyword evidence="2" id="KW-1185">Reference proteome</keyword>
<dbReference type="SUPFAM" id="SSF52540">
    <property type="entry name" value="P-loop containing nucleoside triphosphate hydrolases"/>
    <property type="match status" value="1"/>
</dbReference>
<sequence>MHSRSSDPFGQALTRAAADIIEAIRAVEASNPVVLFDGRAGAGKTTLSRMVAANWPVAGRPQLIALDSLYPGWDGLDAGAERALHDILRPHARGLLSTWRRWDWELGTEAEAHAVTPALGVILEGCGALNPASARLADVRVWVESPTPSRKRRALERDGEGFRPHWDRWAAQEDRHIQRHAPQELATMTVALP</sequence>
<gene>
    <name evidence="1" type="ORF">MAE01_13610</name>
</gene>
<reference evidence="1 2" key="1">
    <citation type="submission" date="2019-07" db="EMBL/GenBank/DDBJ databases">
        <title>Whole genome shotgun sequence of Microbacterium aerolatum NBRC 103071.</title>
        <authorList>
            <person name="Hosoyama A."/>
            <person name="Uohara A."/>
            <person name="Ohji S."/>
            <person name="Ichikawa N."/>
        </authorList>
    </citation>
    <scope>NUCLEOTIDE SEQUENCE [LARGE SCALE GENOMIC DNA]</scope>
    <source>
        <strain evidence="1 2">NBRC 103071</strain>
    </source>
</reference>
<dbReference type="RefSeq" id="WP_147038795.1">
    <property type="nucleotide sequence ID" value="NZ_BJUW01000004.1"/>
</dbReference>
<dbReference type="Gene3D" id="3.40.50.300">
    <property type="entry name" value="P-loop containing nucleotide triphosphate hydrolases"/>
    <property type="match status" value="1"/>
</dbReference>
<dbReference type="Proteomes" id="UP000321225">
    <property type="component" value="Unassembled WGS sequence"/>
</dbReference>
<keyword evidence="1" id="KW-0418">Kinase</keyword>
<dbReference type="AlphaFoldDB" id="A0A511ADE3"/>
<name>A0A511ADE3_9MICO</name>
<comment type="caution">
    <text evidence="1">The sequence shown here is derived from an EMBL/GenBank/DDBJ whole genome shotgun (WGS) entry which is preliminary data.</text>
</comment>
<keyword evidence="1" id="KW-0808">Transferase</keyword>
<dbReference type="GO" id="GO:0016301">
    <property type="term" value="F:kinase activity"/>
    <property type="evidence" value="ECO:0007669"/>
    <property type="project" value="UniProtKB-KW"/>
</dbReference>
<dbReference type="OrthoDB" id="3237545at2"/>